<dbReference type="EMBL" id="LT594515">
    <property type="protein sequence ID" value="SBT77758.1"/>
    <property type="molecule type" value="Genomic_DNA"/>
</dbReference>
<evidence type="ECO:0000313" key="1">
    <source>
        <dbReference type="EMBL" id="SBT77758.1"/>
    </source>
</evidence>
<dbReference type="AlphaFoldDB" id="A0A1C3KUA1"/>
<dbReference type="PROSITE" id="PS51257">
    <property type="entry name" value="PROKAR_LIPOPROTEIN"/>
    <property type="match status" value="1"/>
</dbReference>
<reference evidence="1 2" key="1">
    <citation type="submission" date="2016-06" db="EMBL/GenBank/DDBJ databases">
        <authorList>
            <consortium name="Pathogen Informatics"/>
        </authorList>
    </citation>
    <scope>NUCLEOTIDE SEQUENCE [LARGE SCALE GENOMIC DNA]</scope>
    <source>
        <strain evidence="1">PowCR01</strain>
    </source>
</reference>
<sequence>MRNCTCHPNQGQPVFVLFSCTSKENAQRIEVGENAQRIEVGENAQRIEVGENAQRIEVGENAHRIAASENAHRIAAGENANTKGGRNGIEEVNRSQKKVLPRLKTNW</sequence>
<dbReference type="Proteomes" id="UP000243200">
    <property type="component" value="Chromosome 11"/>
</dbReference>
<dbReference type="VEuPathDB" id="PlasmoDB:POWCR01_110035000"/>
<name>A0A1C3KUA1_PLAOA</name>
<accession>A0A1C3KUA1</accession>
<evidence type="ECO:0000313" key="2">
    <source>
        <dbReference type="Proteomes" id="UP000243200"/>
    </source>
</evidence>
<protein>
    <submittedName>
        <fullName evidence="1">Uncharacterized protein</fullName>
    </submittedName>
</protein>
<proteinExistence type="predicted"/>
<dbReference type="OrthoDB" id="8191482at2759"/>
<organism evidence="1 2">
    <name type="scientific">Plasmodium ovale</name>
    <name type="common">malaria parasite P. ovale</name>
    <dbReference type="NCBI Taxonomy" id="36330"/>
    <lineage>
        <taxon>Eukaryota</taxon>
        <taxon>Sar</taxon>
        <taxon>Alveolata</taxon>
        <taxon>Apicomplexa</taxon>
        <taxon>Aconoidasida</taxon>
        <taxon>Haemosporida</taxon>
        <taxon>Plasmodiidae</taxon>
        <taxon>Plasmodium</taxon>
        <taxon>Plasmodium (Plasmodium)</taxon>
    </lineage>
</organism>
<gene>
    <name evidence="1" type="primary">PowCR01_110035000</name>
    <name evidence="1" type="ORF">POWCR01_110035000</name>
</gene>